<comment type="caution">
    <text evidence="1">The sequence shown here is derived from an EMBL/GenBank/DDBJ whole genome shotgun (WGS) entry which is preliminary data.</text>
</comment>
<accession>A0A420WEF9</accession>
<evidence type="ECO:0000313" key="1">
    <source>
        <dbReference type="EMBL" id="RKQ69393.1"/>
    </source>
</evidence>
<dbReference type="InParanoid" id="A0A420WEF9"/>
<gene>
    <name evidence="1" type="ORF">DES40_2193</name>
</gene>
<dbReference type="EMBL" id="RBII01000002">
    <property type="protein sequence ID" value="RKQ69393.1"/>
    <property type="molecule type" value="Genomic_DNA"/>
</dbReference>
<protein>
    <submittedName>
        <fullName evidence="1">Uncharacterized protein</fullName>
    </submittedName>
</protein>
<keyword evidence="2" id="KW-1185">Reference proteome</keyword>
<dbReference type="AlphaFoldDB" id="A0A420WEF9"/>
<sequence length="66" mass="7486">MRYEFCAEIDYLLEIDSSYLDIVIAQSLIKSDFFEPRDGANALNHRGAVLRKGDFAHRLGCGVDSY</sequence>
<organism evidence="1 2">
    <name type="scientific">Litorimonas taeanensis</name>
    <dbReference type="NCBI Taxonomy" id="568099"/>
    <lineage>
        <taxon>Bacteria</taxon>
        <taxon>Pseudomonadati</taxon>
        <taxon>Pseudomonadota</taxon>
        <taxon>Alphaproteobacteria</taxon>
        <taxon>Maricaulales</taxon>
        <taxon>Robiginitomaculaceae</taxon>
    </lineage>
</organism>
<proteinExistence type="predicted"/>
<evidence type="ECO:0000313" key="2">
    <source>
        <dbReference type="Proteomes" id="UP000282211"/>
    </source>
</evidence>
<reference evidence="1 2" key="1">
    <citation type="submission" date="2018-10" db="EMBL/GenBank/DDBJ databases">
        <title>Genomic Encyclopedia of Type Strains, Phase IV (KMG-IV): sequencing the most valuable type-strain genomes for metagenomic binning, comparative biology and taxonomic classification.</title>
        <authorList>
            <person name="Goeker M."/>
        </authorList>
    </citation>
    <scope>NUCLEOTIDE SEQUENCE [LARGE SCALE GENOMIC DNA]</scope>
    <source>
        <strain evidence="1 2">DSM 22008</strain>
    </source>
</reference>
<dbReference type="Proteomes" id="UP000282211">
    <property type="component" value="Unassembled WGS sequence"/>
</dbReference>
<name>A0A420WEF9_9PROT</name>